<evidence type="ECO:0000256" key="3">
    <source>
        <dbReference type="ARBA" id="ARBA00023082"/>
    </source>
</evidence>
<keyword evidence="2" id="KW-0805">Transcription regulation</keyword>
<evidence type="ECO:0000256" key="1">
    <source>
        <dbReference type="ARBA" id="ARBA00010641"/>
    </source>
</evidence>
<keyword evidence="8" id="KW-1185">Reference proteome</keyword>
<gene>
    <name evidence="7" type="ORF">ACFQ4B_17330</name>
</gene>
<keyword evidence="4" id="KW-0804">Transcription</keyword>
<dbReference type="Gene3D" id="1.10.10.10">
    <property type="entry name" value="Winged helix-like DNA-binding domain superfamily/Winged helix DNA-binding domain"/>
    <property type="match status" value="1"/>
</dbReference>
<comment type="caution">
    <text evidence="7">The sequence shown here is derived from an EMBL/GenBank/DDBJ whole genome shotgun (WGS) entry which is preliminary data.</text>
</comment>
<evidence type="ECO:0000259" key="5">
    <source>
        <dbReference type="Pfam" id="PF04542"/>
    </source>
</evidence>
<dbReference type="SUPFAM" id="SSF88946">
    <property type="entry name" value="Sigma2 domain of RNA polymerase sigma factors"/>
    <property type="match status" value="1"/>
</dbReference>
<organism evidence="7 8">
    <name type="scientific">Paenibacillus vulneris</name>
    <dbReference type="NCBI Taxonomy" id="1133364"/>
    <lineage>
        <taxon>Bacteria</taxon>
        <taxon>Bacillati</taxon>
        <taxon>Bacillota</taxon>
        <taxon>Bacilli</taxon>
        <taxon>Bacillales</taxon>
        <taxon>Paenibacillaceae</taxon>
        <taxon>Paenibacillus</taxon>
    </lineage>
</organism>
<dbReference type="InterPro" id="IPR007627">
    <property type="entry name" value="RNA_pol_sigma70_r2"/>
</dbReference>
<keyword evidence="3" id="KW-0731">Sigma factor</keyword>
<dbReference type="InterPro" id="IPR039425">
    <property type="entry name" value="RNA_pol_sigma-70-like"/>
</dbReference>
<dbReference type="EMBL" id="JBHTLU010000019">
    <property type="protein sequence ID" value="MFD1221884.1"/>
    <property type="molecule type" value="Genomic_DNA"/>
</dbReference>
<dbReference type="RefSeq" id="WP_345586122.1">
    <property type="nucleotide sequence ID" value="NZ_BAABJG010000003.1"/>
</dbReference>
<accession>A0ABW3UQZ0</accession>
<dbReference type="Proteomes" id="UP001597180">
    <property type="component" value="Unassembled WGS sequence"/>
</dbReference>
<dbReference type="InterPro" id="IPR036388">
    <property type="entry name" value="WH-like_DNA-bd_sf"/>
</dbReference>
<feature type="domain" description="RNA polymerase sigma-70 region 2" evidence="5">
    <location>
        <begin position="28"/>
        <end position="97"/>
    </location>
</feature>
<proteinExistence type="inferred from homology"/>
<dbReference type="PANTHER" id="PTHR43133">
    <property type="entry name" value="RNA POLYMERASE ECF-TYPE SIGMA FACTO"/>
    <property type="match status" value="1"/>
</dbReference>
<evidence type="ECO:0000313" key="7">
    <source>
        <dbReference type="EMBL" id="MFD1221884.1"/>
    </source>
</evidence>
<reference evidence="8" key="1">
    <citation type="journal article" date="2019" name="Int. J. Syst. Evol. Microbiol.">
        <title>The Global Catalogue of Microorganisms (GCM) 10K type strain sequencing project: providing services to taxonomists for standard genome sequencing and annotation.</title>
        <authorList>
            <consortium name="The Broad Institute Genomics Platform"/>
            <consortium name="The Broad Institute Genome Sequencing Center for Infectious Disease"/>
            <person name="Wu L."/>
            <person name="Ma J."/>
        </authorList>
    </citation>
    <scope>NUCLEOTIDE SEQUENCE [LARGE SCALE GENOMIC DNA]</scope>
    <source>
        <strain evidence="8">CCUG 53270</strain>
    </source>
</reference>
<dbReference type="InterPro" id="IPR013249">
    <property type="entry name" value="RNA_pol_sigma70_r4_t2"/>
</dbReference>
<feature type="domain" description="RNA polymerase sigma factor 70 region 4 type 2" evidence="6">
    <location>
        <begin position="127"/>
        <end position="178"/>
    </location>
</feature>
<dbReference type="Gene3D" id="1.10.1740.10">
    <property type="match status" value="1"/>
</dbReference>
<dbReference type="PANTHER" id="PTHR43133:SF57">
    <property type="entry name" value="RNA POLYMERASE SIGMA-70 FACTOR"/>
    <property type="match status" value="1"/>
</dbReference>
<evidence type="ECO:0000259" key="6">
    <source>
        <dbReference type="Pfam" id="PF08281"/>
    </source>
</evidence>
<comment type="similarity">
    <text evidence="1">Belongs to the sigma-70 factor family. ECF subfamily.</text>
</comment>
<sequence>MQERAISPHLINKETMDPIDVEAYFTWIFESYYKRIYNYASYRVNCHYTAEDLTSQIFEKTMKKIDTFSHGKAPFEVWLFAIARNVVNDYFRSEKRRRLFSLDGFKELVSGRKGPERLAIEGEVNDSLLQALEALSARERNLIALKFGAQLKNTEIAELLHITVDNVGVILYRSMKKLRKTLGSVELE</sequence>
<dbReference type="InterPro" id="IPR013324">
    <property type="entry name" value="RNA_pol_sigma_r3/r4-like"/>
</dbReference>
<dbReference type="Pfam" id="PF04542">
    <property type="entry name" value="Sigma70_r2"/>
    <property type="match status" value="1"/>
</dbReference>
<dbReference type="InterPro" id="IPR014284">
    <property type="entry name" value="RNA_pol_sigma-70_dom"/>
</dbReference>
<dbReference type="Pfam" id="PF08281">
    <property type="entry name" value="Sigma70_r4_2"/>
    <property type="match status" value="1"/>
</dbReference>
<dbReference type="CDD" id="cd06171">
    <property type="entry name" value="Sigma70_r4"/>
    <property type="match status" value="1"/>
</dbReference>
<dbReference type="SUPFAM" id="SSF88659">
    <property type="entry name" value="Sigma3 and sigma4 domains of RNA polymerase sigma factors"/>
    <property type="match status" value="1"/>
</dbReference>
<dbReference type="InterPro" id="IPR013325">
    <property type="entry name" value="RNA_pol_sigma_r2"/>
</dbReference>
<protein>
    <submittedName>
        <fullName evidence="7">Sigma-70 family RNA polymerase sigma factor</fullName>
    </submittedName>
</protein>
<dbReference type="NCBIfam" id="TIGR02937">
    <property type="entry name" value="sigma70-ECF"/>
    <property type="match status" value="1"/>
</dbReference>
<evidence type="ECO:0000313" key="8">
    <source>
        <dbReference type="Proteomes" id="UP001597180"/>
    </source>
</evidence>
<name>A0ABW3UQZ0_9BACL</name>
<evidence type="ECO:0000256" key="2">
    <source>
        <dbReference type="ARBA" id="ARBA00023015"/>
    </source>
</evidence>
<evidence type="ECO:0000256" key="4">
    <source>
        <dbReference type="ARBA" id="ARBA00023163"/>
    </source>
</evidence>